<evidence type="ECO:0000256" key="10">
    <source>
        <dbReference type="ARBA" id="ARBA00023125"/>
    </source>
</evidence>
<comment type="similarity">
    <text evidence="3">Belongs to the ku80 family.</text>
</comment>
<protein>
    <submittedName>
        <fullName evidence="15">KU70/KU80 protein, putative</fullName>
    </submittedName>
</protein>
<gene>
    <name evidence="15" type="ORF">BSAL_17485</name>
</gene>
<dbReference type="AlphaFoldDB" id="A0A0S4JHV4"/>
<dbReference type="InterPro" id="IPR014893">
    <property type="entry name" value="Ku_PK_bind"/>
</dbReference>
<keyword evidence="12" id="KW-0234">DNA repair</keyword>
<evidence type="ECO:0000256" key="7">
    <source>
        <dbReference type="ARBA" id="ARBA00022801"/>
    </source>
</evidence>
<keyword evidence="9" id="KW-0067">ATP-binding</keyword>
<dbReference type="Proteomes" id="UP000051952">
    <property type="component" value="Unassembled WGS sequence"/>
</dbReference>
<evidence type="ECO:0000256" key="5">
    <source>
        <dbReference type="ARBA" id="ARBA00022741"/>
    </source>
</evidence>
<dbReference type="SUPFAM" id="SSF100939">
    <property type="entry name" value="SPOC domain-like"/>
    <property type="match status" value="1"/>
</dbReference>
<dbReference type="SUPFAM" id="SSF101420">
    <property type="entry name" value="C-terminal domain of Ku80"/>
    <property type="match status" value="1"/>
</dbReference>
<dbReference type="OMA" id="WAMQYVW"/>
<dbReference type="GO" id="GO:0006310">
    <property type="term" value="P:DNA recombination"/>
    <property type="evidence" value="ECO:0007669"/>
    <property type="project" value="UniProtKB-KW"/>
</dbReference>
<dbReference type="Gene3D" id="3.40.50.410">
    <property type="entry name" value="von Willebrand factor, type A domain"/>
    <property type="match status" value="1"/>
</dbReference>
<evidence type="ECO:0000256" key="1">
    <source>
        <dbReference type="ARBA" id="ARBA00004123"/>
    </source>
</evidence>
<keyword evidence="13" id="KW-0539">Nucleus</keyword>
<dbReference type="GO" id="GO:0004386">
    <property type="term" value="F:helicase activity"/>
    <property type="evidence" value="ECO:0007669"/>
    <property type="project" value="UniProtKB-KW"/>
</dbReference>
<dbReference type="GO" id="GO:0000723">
    <property type="term" value="P:telomere maintenance"/>
    <property type="evidence" value="ECO:0007669"/>
    <property type="project" value="InterPro"/>
</dbReference>
<dbReference type="Gene3D" id="1.25.40.240">
    <property type="entry name" value="Ku, C-terminal domain"/>
    <property type="match status" value="1"/>
</dbReference>
<evidence type="ECO:0000256" key="4">
    <source>
        <dbReference type="ARBA" id="ARBA00022454"/>
    </source>
</evidence>
<dbReference type="OrthoDB" id="30826at2759"/>
<evidence type="ECO:0000256" key="3">
    <source>
        <dbReference type="ARBA" id="ARBA00007726"/>
    </source>
</evidence>
<dbReference type="GO" id="GO:0003684">
    <property type="term" value="F:damaged DNA binding"/>
    <property type="evidence" value="ECO:0007669"/>
    <property type="project" value="InterPro"/>
</dbReference>
<dbReference type="InterPro" id="IPR006164">
    <property type="entry name" value="DNA_bd_Ku70/Ku80"/>
</dbReference>
<sequence>MSAQPTPSREAVMIILDVSGTMPPDRFTLAKSVCSNLVQQKLIFAPRDELGLLFAGSSKTLNRMNVSAPDRYQHFVVARPIGPSTLDLYQHIEGAKQEDAKSSSMDMMEALIVAADAIYERTGERRYQRRVFLVSDVQQTVKRKEELTTVLSFYKKQNIQLVVIGVDFENPEDIVPGNEDWDRLSSKQQNERVLQFVCSDLSAGDGGSSLFFFFYKKQNIQLVVIGVDFENPEDIVPGNEDWDRLSSKQQNERVLQFVCSDLSAGDGGSSLVIPVSDALEALSALRKRSVAQRAVARCVLSIGAIQIAVHLHTKTLLARIPSLKKTAEKGGLAVEKKYFSAANPDKELDSSVRVKAYRYGKSVIPFTDVDEAQLKFQSERSMMALGFVPISQIPMHHLMGGIKAVAPAPGDIHGAKALSALVQGMDQMQRAMLVRFVRCTNANPVLGVCMPSPKAERDILYFATLPFAEDVRHYQFTTYSDVAVKPEEAKAVDALVNAMTMDKDTLRPSETFNPALQYYYQCVKDRYLRNAASAAVKVDGTPVITAATPLPALDAALLRNSAKFQNPMSTLSAMYRGAQTSLNICQELYPFIDPEEAAGAAGAAGKTYWFATGGVGPAGGAGGVKAESSALPTPYDALLTPAGSSPAHGSGTPLSAQDAAKLSAGSASGVIHVSTTDPIGTFMALTSGTTTMYGSDLIDRALFEMTEVILKLVRSSIGRCYYKKCNECVDALRVVCVKEEEAQCFNRFLINLMCAVKGTDHDLYWSQECVSRGVRPITRLEVRDSDVVDAAAAEAFVFASRAPEAPIVEANDEDDLFGMLE</sequence>
<dbReference type="GO" id="GO:0043564">
    <property type="term" value="C:Ku70:Ku80 complex"/>
    <property type="evidence" value="ECO:0007669"/>
    <property type="project" value="InterPro"/>
</dbReference>
<evidence type="ECO:0000313" key="16">
    <source>
        <dbReference type="Proteomes" id="UP000051952"/>
    </source>
</evidence>
<dbReference type="Pfam" id="PF08785">
    <property type="entry name" value="Ku_PK_bind"/>
    <property type="match status" value="1"/>
</dbReference>
<dbReference type="InterPro" id="IPR002035">
    <property type="entry name" value="VWF_A"/>
</dbReference>
<dbReference type="VEuPathDB" id="TriTrypDB:BSAL_17485"/>
<dbReference type="Gene3D" id="1.10.1600.10">
    <property type="match status" value="1"/>
</dbReference>
<keyword evidence="16" id="KW-1185">Reference proteome</keyword>
<dbReference type="InterPro" id="IPR036465">
    <property type="entry name" value="vWFA_dom_sf"/>
</dbReference>
<dbReference type="PANTHER" id="PTHR12604">
    <property type="entry name" value="KU AUTOANTIGEN DNA HELICASE"/>
    <property type="match status" value="1"/>
</dbReference>
<evidence type="ECO:0000259" key="14">
    <source>
        <dbReference type="PROSITE" id="PS50234"/>
    </source>
</evidence>
<dbReference type="GO" id="GO:0006303">
    <property type="term" value="P:double-strand break repair via nonhomologous end joining"/>
    <property type="evidence" value="ECO:0007669"/>
    <property type="project" value="InterPro"/>
</dbReference>
<accession>A0A0S4JHV4</accession>
<organism evidence="15 16">
    <name type="scientific">Bodo saltans</name>
    <name type="common">Flagellated protozoan</name>
    <dbReference type="NCBI Taxonomy" id="75058"/>
    <lineage>
        <taxon>Eukaryota</taxon>
        <taxon>Discoba</taxon>
        <taxon>Euglenozoa</taxon>
        <taxon>Kinetoplastea</taxon>
        <taxon>Metakinetoplastina</taxon>
        <taxon>Eubodonida</taxon>
        <taxon>Bodonidae</taxon>
        <taxon>Bodo</taxon>
    </lineage>
</organism>
<keyword evidence="7" id="KW-0378">Hydrolase</keyword>
<name>A0A0S4JHV4_BODSA</name>
<dbReference type="PANTHER" id="PTHR12604:SF4">
    <property type="entry name" value="X-RAY REPAIR CROSS-COMPLEMENTING PROTEIN 5"/>
    <property type="match status" value="1"/>
</dbReference>
<reference evidence="16" key="1">
    <citation type="submission" date="2015-09" db="EMBL/GenBank/DDBJ databases">
        <authorList>
            <consortium name="Pathogen Informatics"/>
        </authorList>
    </citation>
    <scope>NUCLEOTIDE SEQUENCE [LARGE SCALE GENOMIC DNA]</scope>
    <source>
        <strain evidence="16">Lake Konstanz</strain>
    </source>
</reference>
<keyword evidence="5" id="KW-0547">Nucleotide-binding</keyword>
<dbReference type="Pfam" id="PF02735">
    <property type="entry name" value="Ku"/>
    <property type="match status" value="1"/>
</dbReference>
<evidence type="ECO:0000256" key="8">
    <source>
        <dbReference type="ARBA" id="ARBA00022806"/>
    </source>
</evidence>
<feature type="domain" description="VWFA" evidence="14">
    <location>
        <begin position="11"/>
        <end position="218"/>
    </location>
</feature>
<evidence type="ECO:0000256" key="2">
    <source>
        <dbReference type="ARBA" id="ARBA00004286"/>
    </source>
</evidence>
<keyword evidence="4" id="KW-0158">Chromosome</keyword>
<dbReference type="GO" id="GO:0005694">
    <property type="term" value="C:chromosome"/>
    <property type="evidence" value="ECO:0007669"/>
    <property type="project" value="UniProtKB-SubCell"/>
</dbReference>
<keyword evidence="10" id="KW-0238">DNA-binding</keyword>
<evidence type="ECO:0000256" key="13">
    <source>
        <dbReference type="ARBA" id="ARBA00023242"/>
    </source>
</evidence>
<comment type="subcellular location">
    <subcellularLocation>
        <location evidence="2">Chromosome</location>
    </subcellularLocation>
    <subcellularLocation>
        <location evidence="1">Nucleus</location>
    </subcellularLocation>
</comment>
<evidence type="ECO:0000313" key="15">
    <source>
        <dbReference type="EMBL" id="CUG88829.1"/>
    </source>
</evidence>
<dbReference type="CDD" id="cd00873">
    <property type="entry name" value="KU80"/>
    <property type="match status" value="1"/>
</dbReference>
<keyword evidence="8" id="KW-0347">Helicase</keyword>
<dbReference type="Pfam" id="PF03731">
    <property type="entry name" value="Ku_N"/>
    <property type="match status" value="1"/>
</dbReference>
<dbReference type="SUPFAM" id="SSF53300">
    <property type="entry name" value="vWA-like"/>
    <property type="match status" value="1"/>
</dbReference>
<dbReference type="SMART" id="SM00559">
    <property type="entry name" value="Ku78"/>
    <property type="match status" value="1"/>
</dbReference>
<proteinExistence type="inferred from homology"/>
<evidence type="ECO:0000256" key="6">
    <source>
        <dbReference type="ARBA" id="ARBA00022763"/>
    </source>
</evidence>
<dbReference type="PROSITE" id="PS50234">
    <property type="entry name" value="VWFA"/>
    <property type="match status" value="1"/>
</dbReference>
<dbReference type="GO" id="GO:0042162">
    <property type="term" value="F:telomeric DNA binding"/>
    <property type="evidence" value="ECO:0007669"/>
    <property type="project" value="InterPro"/>
</dbReference>
<evidence type="ECO:0000256" key="11">
    <source>
        <dbReference type="ARBA" id="ARBA00023172"/>
    </source>
</evidence>
<dbReference type="GO" id="GO:0016787">
    <property type="term" value="F:hydrolase activity"/>
    <property type="evidence" value="ECO:0007669"/>
    <property type="project" value="UniProtKB-KW"/>
</dbReference>
<evidence type="ECO:0000256" key="12">
    <source>
        <dbReference type="ARBA" id="ARBA00023204"/>
    </source>
</evidence>
<keyword evidence="6" id="KW-0227">DNA damage</keyword>
<dbReference type="InterPro" id="IPR024193">
    <property type="entry name" value="Ku80"/>
</dbReference>
<dbReference type="GO" id="GO:0005524">
    <property type="term" value="F:ATP binding"/>
    <property type="evidence" value="ECO:0007669"/>
    <property type="project" value="UniProtKB-KW"/>
</dbReference>
<dbReference type="InterPro" id="IPR005161">
    <property type="entry name" value="Ku_N"/>
</dbReference>
<dbReference type="GO" id="GO:0003690">
    <property type="term" value="F:double-stranded DNA binding"/>
    <property type="evidence" value="ECO:0007669"/>
    <property type="project" value="TreeGrafter"/>
</dbReference>
<dbReference type="EMBL" id="CYKH01001677">
    <property type="protein sequence ID" value="CUG88829.1"/>
    <property type="molecule type" value="Genomic_DNA"/>
</dbReference>
<dbReference type="Gene3D" id="2.40.290.10">
    <property type="match status" value="1"/>
</dbReference>
<evidence type="ECO:0000256" key="9">
    <source>
        <dbReference type="ARBA" id="ARBA00022840"/>
    </source>
</evidence>
<dbReference type="InterPro" id="IPR036494">
    <property type="entry name" value="Ku_C_sf"/>
</dbReference>
<keyword evidence="11" id="KW-0233">DNA recombination</keyword>
<dbReference type="InterPro" id="IPR016194">
    <property type="entry name" value="SPOC-like_C_dom_sf"/>
</dbReference>